<dbReference type="Pfam" id="PF07690">
    <property type="entry name" value="MFS_1"/>
    <property type="match status" value="1"/>
</dbReference>
<feature type="transmembrane region" description="Helical" evidence="7">
    <location>
        <begin position="130"/>
        <end position="150"/>
    </location>
</feature>
<dbReference type="GO" id="GO:0005886">
    <property type="term" value="C:plasma membrane"/>
    <property type="evidence" value="ECO:0007669"/>
    <property type="project" value="UniProtKB-SubCell"/>
</dbReference>
<accession>A0A645EC06</accession>
<evidence type="ECO:0000256" key="4">
    <source>
        <dbReference type="ARBA" id="ARBA00022692"/>
    </source>
</evidence>
<dbReference type="Gene3D" id="1.20.1250.20">
    <property type="entry name" value="MFS general substrate transporter like domains"/>
    <property type="match status" value="2"/>
</dbReference>
<feature type="domain" description="Major facilitator superfamily (MFS) profile" evidence="8">
    <location>
        <begin position="1"/>
        <end position="70"/>
    </location>
</feature>
<feature type="transmembrane region" description="Helical" evidence="7">
    <location>
        <begin position="186"/>
        <end position="208"/>
    </location>
</feature>
<dbReference type="PANTHER" id="PTHR43414:SF1">
    <property type="entry name" value="PEPTIDE PERMEASE"/>
    <property type="match status" value="1"/>
</dbReference>
<sequence length="281" mass="29692">MAIVASSAPIDKMGFSLGIMQTAILIGGIIGPLIGGGLAHVFGMRMSFVVAGAAIFLGTMLVKFLVVEPNNQSAPSEGSITDDFKMAFSNRKVVEMLVLLFSVQLASMALQPLITLYIAELIGKIEDAGLTAGLVLSLAGVAGAISAPLWGKLGQRRGFYKTLVIAFICAGLFNAMQYFADDIYKFSVLQCLFGLFIVGVYPAINTIAVTYTDESFKGRLFGMMTTANQLGSMTGPLIGGAVSSWLGIRPVFLVTGILLFTLGLVLSARNKNNAEGLTARQ</sequence>
<protein>
    <submittedName>
        <fullName evidence="9">Multidrug resistance protein MdtG</fullName>
    </submittedName>
</protein>
<name>A0A645EC06_9ZZZZ</name>
<evidence type="ECO:0000259" key="8">
    <source>
        <dbReference type="PROSITE" id="PS50850"/>
    </source>
</evidence>
<evidence type="ECO:0000256" key="7">
    <source>
        <dbReference type="SAM" id="Phobius"/>
    </source>
</evidence>
<feature type="transmembrane region" description="Helical" evidence="7">
    <location>
        <begin position="48"/>
        <end position="66"/>
    </location>
</feature>
<dbReference type="AlphaFoldDB" id="A0A645EC06"/>
<dbReference type="InterPro" id="IPR011701">
    <property type="entry name" value="MFS"/>
</dbReference>
<evidence type="ECO:0000256" key="2">
    <source>
        <dbReference type="ARBA" id="ARBA00022448"/>
    </source>
</evidence>
<feature type="transmembrane region" description="Helical" evidence="7">
    <location>
        <begin position="162"/>
        <end position="180"/>
    </location>
</feature>
<gene>
    <name evidence="9" type="primary">mdtG_14</name>
    <name evidence="9" type="ORF">SDC9_146205</name>
</gene>
<dbReference type="GO" id="GO:0022857">
    <property type="term" value="F:transmembrane transporter activity"/>
    <property type="evidence" value="ECO:0007669"/>
    <property type="project" value="InterPro"/>
</dbReference>
<evidence type="ECO:0000256" key="6">
    <source>
        <dbReference type="ARBA" id="ARBA00023136"/>
    </source>
</evidence>
<keyword evidence="2" id="KW-0813">Transport</keyword>
<feature type="transmembrane region" description="Helical" evidence="7">
    <location>
        <begin position="96"/>
        <end position="118"/>
    </location>
</feature>
<evidence type="ECO:0000313" key="9">
    <source>
        <dbReference type="EMBL" id="MPM99015.1"/>
    </source>
</evidence>
<keyword evidence="5 7" id="KW-1133">Transmembrane helix</keyword>
<feature type="transmembrane region" description="Helical" evidence="7">
    <location>
        <begin position="22"/>
        <end position="42"/>
    </location>
</feature>
<dbReference type="InterPro" id="IPR020846">
    <property type="entry name" value="MFS_dom"/>
</dbReference>
<feature type="transmembrane region" description="Helical" evidence="7">
    <location>
        <begin position="220"/>
        <end position="242"/>
    </location>
</feature>
<feature type="transmembrane region" description="Helical" evidence="7">
    <location>
        <begin position="248"/>
        <end position="268"/>
    </location>
</feature>
<reference evidence="9" key="1">
    <citation type="submission" date="2019-08" db="EMBL/GenBank/DDBJ databases">
        <authorList>
            <person name="Kucharzyk K."/>
            <person name="Murdoch R.W."/>
            <person name="Higgins S."/>
            <person name="Loffler F."/>
        </authorList>
    </citation>
    <scope>NUCLEOTIDE SEQUENCE</scope>
</reference>
<keyword evidence="3" id="KW-1003">Cell membrane</keyword>
<dbReference type="EMBL" id="VSSQ01045140">
    <property type="protein sequence ID" value="MPM99015.1"/>
    <property type="molecule type" value="Genomic_DNA"/>
</dbReference>
<proteinExistence type="predicted"/>
<evidence type="ECO:0000256" key="3">
    <source>
        <dbReference type="ARBA" id="ARBA00022475"/>
    </source>
</evidence>
<organism evidence="9">
    <name type="scientific">bioreactor metagenome</name>
    <dbReference type="NCBI Taxonomy" id="1076179"/>
    <lineage>
        <taxon>unclassified sequences</taxon>
        <taxon>metagenomes</taxon>
        <taxon>ecological metagenomes</taxon>
    </lineage>
</organism>
<keyword evidence="4 7" id="KW-0812">Transmembrane</keyword>
<comment type="subcellular location">
    <subcellularLocation>
        <location evidence="1">Cell membrane</location>
        <topology evidence="1">Multi-pass membrane protein</topology>
    </subcellularLocation>
</comment>
<keyword evidence="6 7" id="KW-0472">Membrane</keyword>
<dbReference type="SUPFAM" id="SSF103473">
    <property type="entry name" value="MFS general substrate transporter"/>
    <property type="match status" value="1"/>
</dbReference>
<dbReference type="InterPro" id="IPR036259">
    <property type="entry name" value="MFS_trans_sf"/>
</dbReference>
<dbReference type="PROSITE" id="PS50850">
    <property type="entry name" value="MFS"/>
    <property type="match status" value="2"/>
</dbReference>
<evidence type="ECO:0000256" key="1">
    <source>
        <dbReference type="ARBA" id="ARBA00004651"/>
    </source>
</evidence>
<feature type="domain" description="Major facilitator superfamily (MFS) profile" evidence="8">
    <location>
        <begin position="95"/>
        <end position="281"/>
    </location>
</feature>
<dbReference type="PANTHER" id="PTHR43414">
    <property type="entry name" value="MULTIDRUG RESISTANCE PROTEIN MDTG"/>
    <property type="match status" value="1"/>
</dbReference>
<evidence type="ECO:0000256" key="5">
    <source>
        <dbReference type="ARBA" id="ARBA00022989"/>
    </source>
</evidence>
<comment type="caution">
    <text evidence="9">The sequence shown here is derived from an EMBL/GenBank/DDBJ whole genome shotgun (WGS) entry which is preliminary data.</text>
</comment>